<dbReference type="PANTHER" id="PTHR46796:SF6">
    <property type="entry name" value="ARAC SUBFAMILY"/>
    <property type="match status" value="1"/>
</dbReference>
<dbReference type="PROSITE" id="PS00041">
    <property type="entry name" value="HTH_ARAC_FAMILY_1"/>
    <property type="match status" value="1"/>
</dbReference>
<dbReference type="RefSeq" id="WP_169153619.1">
    <property type="nucleotide sequence ID" value="NZ_CAWPJE010000293.1"/>
</dbReference>
<evidence type="ECO:0000313" key="5">
    <source>
        <dbReference type="EMBL" id="NMG18328.1"/>
    </source>
</evidence>
<dbReference type="PANTHER" id="PTHR46796">
    <property type="entry name" value="HTH-TYPE TRANSCRIPTIONAL ACTIVATOR RHAS-RELATED"/>
    <property type="match status" value="1"/>
</dbReference>
<organism evidence="5 6">
    <name type="scientific">Brasilonema bromeliae SPC951</name>
    <dbReference type="NCBI Taxonomy" id="385972"/>
    <lineage>
        <taxon>Bacteria</taxon>
        <taxon>Bacillati</taxon>
        <taxon>Cyanobacteriota</taxon>
        <taxon>Cyanophyceae</taxon>
        <taxon>Nostocales</taxon>
        <taxon>Scytonemataceae</taxon>
        <taxon>Brasilonema</taxon>
        <taxon>Bromeliae group (in: Brasilonema)</taxon>
    </lineage>
</organism>
<keyword evidence="1" id="KW-0805">Transcription regulation</keyword>
<reference evidence="5 6" key="1">
    <citation type="submission" date="2018-06" db="EMBL/GenBank/DDBJ databases">
        <title>Comparative genomics of Brasilonema spp. strains.</title>
        <authorList>
            <person name="Alvarenga D.O."/>
            <person name="Fiore M.F."/>
            <person name="Varani A.M."/>
        </authorList>
    </citation>
    <scope>NUCLEOTIDE SEQUENCE [LARGE SCALE GENOMIC DNA]</scope>
    <source>
        <strain evidence="5 6">SPC951</strain>
    </source>
</reference>
<evidence type="ECO:0000256" key="1">
    <source>
        <dbReference type="ARBA" id="ARBA00023015"/>
    </source>
</evidence>
<evidence type="ECO:0000313" key="6">
    <source>
        <dbReference type="Proteomes" id="UP000718564"/>
    </source>
</evidence>
<comment type="caution">
    <text evidence="5">The sequence shown here is derived from an EMBL/GenBank/DDBJ whole genome shotgun (WGS) entry which is preliminary data.</text>
</comment>
<dbReference type="InterPro" id="IPR020449">
    <property type="entry name" value="Tscrpt_reg_AraC-type_HTH"/>
</dbReference>
<protein>
    <submittedName>
        <fullName evidence="5">AraC family transcriptional regulator</fullName>
    </submittedName>
</protein>
<evidence type="ECO:0000256" key="3">
    <source>
        <dbReference type="ARBA" id="ARBA00023163"/>
    </source>
</evidence>
<keyword evidence="2" id="KW-0238">DNA-binding</keyword>
<keyword evidence="3" id="KW-0804">Transcription</keyword>
<dbReference type="EMBL" id="QMEB01000009">
    <property type="protein sequence ID" value="NMG18328.1"/>
    <property type="molecule type" value="Genomic_DNA"/>
</dbReference>
<dbReference type="Gene3D" id="1.10.10.60">
    <property type="entry name" value="Homeodomain-like"/>
    <property type="match status" value="2"/>
</dbReference>
<dbReference type="PRINTS" id="PR00032">
    <property type="entry name" value="HTHARAC"/>
</dbReference>
<dbReference type="InterPro" id="IPR050204">
    <property type="entry name" value="AraC_XylS_family_regulators"/>
</dbReference>
<evidence type="ECO:0000259" key="4">
    <source>
        <dbReference type="PROSITE" id="PS01124"/>
    </source>
</evidence>
<sequence length="304" mass="34874">MPEEQTLVIDHLQKDSTLPVMPNPPLLTSQKSGWSSIHLGHFRQPAWELPKFSSLQHIISIPIALHHTVSVEFVLEGHLHRIQYHPSDRIDGCVEIFPAGPCSKISWDKEIDFTHFYLEPTFVSQVAHEAIDPDHVELLFEPKKVDLLVYQICLALKADLDVDGSGNGFYADSMATALSAHLLRHYATRKHTLQEYEDGLPKHKLQQAFDYINEHLGEDLLLTEIAAQLHMSQYYFCRLFKQSTGMTPHRYLIQQRVERAKQLLRQPELTVTDVAMACGFANQSHLAKHFRQHTGVTPKQFRKM</sequence>
<dbReference type="InterPro" id="IPR018060">
    <property type="entry name" value="HTH_AraC"/>
</dbReference>
<evidence type="ECO:0000256" key="2">
    <source>
        <dbReference type="ARBA" id="ARBA00023125"/>
    </source>
</evidence>
<keyword evidence="6" id="KW-1185">Reference proteome</keyword>
<dbReference type="Proteomes" id="UP000718564">
    <property type="component" value="Unassembled WGS sequence"/>
</dbReference>
<dbReference type="Pfam" id="PF12833">
    <property type="entry name" value="HTH_18"/>
    <property type="match status" value="1"/>
</dbReference>
<proteinExistence type="predicted"/>
<dbReference type="SMART" id="SM00342">
    <property type="entry name" value="HTH_ARAC"/>
    <property type="match status" value="1"/>
</dbReference>
<dbReference type="PROSITE" id="PS01124">
    <property type="entry name" value="HTH_ARAC_FAMILY_2"/>
    <property type="match status" value="1"/>
</dbReference>
<accession>A0ABX1P1X1</accession>
<gene>
    <name evidence="5" type="ORF">DP116_02235</name>
</gene>
<name>A0ABX1P1X1_9CYAN</name>
<dbReference type="SUPFAM" id="SSF46689">
    <property type="entry name" value="Homeodomain-like"/>
    <property type="match status" value="2"/>
</dbReference>
<dbReference type="InterPro" id="IPR009057">
    <property type="entry name" value="Homeodomain-like_sf"/>
</dbReference>
<feature type="domain" description="HTH araC/xylS-type" evidence="4">
    <location>
        <begin position="206"/>
        <end position="304"/>
    </location>
</feature>
<dbReference type="InterPro" id="IPR018062">
    <property type="entry name" value="HTH_AraC-typ_CS"/>
</dbReference>